<dbReference type="SUPFAM" id="SSF51735">
    <property type="entry name" value="NAD(P)-binding Rossmann-fold domains"/>
    <property type="match status" value="1"/>
</dbReference>
<evidence type="ECO:0000313" key="3">
    <source>
        <dbReference type="EMBL" id="MET3600926.1"/>
    </source>
</evidence>
<dbReference type="Pfam" id="PF22725">
    <property type="entry name" value="GFO_IDH_MocA_C3"/>
    <property type="match status" value="1"/>
</dbReference>
<evidence type="ECO:0000313" key="4">
    <source>
        <dbReference type="Proteomes" id="UP001549164"/>
    </source>
</evidence>
<reference evidence="3 4" key="1">
    <citation type="submission" date="2024-06" db="EMBL/GenBank/DDBJ databases">
        <title>Genomic Encyclopedia of Type Strains, Phase IV (KMG-IV): sequencing the most valuable type-strain genomes for metagenomic binning, comparative biology and taxonomic classification.</title>
        <authorList>
            <person name="Goeker M."/>
        </authorList>
    </citation>
    <scope>NUCLEOTIDE SEQUENCE [LARGE SCALE GENOMIC DNA]</scope>
    <source>
        <strain evidence="3 4">DSM 28102</strain>
    </source>
</reference>
<feature type="domain" description="GFO/IDH/MocA-like oxidoreductase" evidence="2">
    <location>
        <begin position="142"/>
        <end position="225"/>
    </location>
</feature>
<evidence type="ECO:0000259" key="2">
    <source>
        <dbReference type="Pfam" id="PF22725"/>
    </source>
</evidence>
<feature type="domain" description="Gfo/Idh/MocA-like oxidoreductase N-terminal" evidence="1">
    <location>
        <begin position="5"/>
        <end position="119"/>
    </location>
</feature>
<accession>A0ABV2IDD0</accession>
<dbReference type="PANTHER" id="PTHR43054:SF1">
    <property type="entry name" value="SCYLLO-INOSITOL 2-DEHYDROGENASE (NADP(+)) IOLU"/>
    <property type="match status" value="1"/>
</dbReference>
<dbReference type="Pfam" id="PF01408">
    <property type="entry name" value="GFO_IDH_MocA"/>
    <property type="match status" value="1"/>
</dbReference>
<dbReference type="Proteomes" id="UP001549164">
    <property type="component" value="Unassembled WGS sequence"/>
</dbReference>
<dbReference type="SUPFAM" id="SSF55347">
    <property type="entry name" value="Glyceraldehyde-3-phosphate dehydrogenase-like, C-terminal domain"/>
    <property type="match status" value="1"/>
</dbReference>
<proteinExistence type="predicted"/>
<evidence type="ECO:0000259" key="1">
    <source>
        <dbReference type="Pfam" id="PF01408"/>
    </source>
</evidence>
<dbReference type="EMBL" id="JBEPLY010000010">
    <property type="protein sequence ID" value="MET3600926.1"/>
    <property type="molecule type" value="Genomic_DNA"/>
</dbReference>
<keyword evidence="4" id="KW-1185">Reference proteome</keyword>
<dbReference type="InterPro" id="IPR055170">
    <property type="entry name" value="GFO_IDH_MocA-like_dom"/>
</dbReference>
<dbReference type="Gene3D" id="3.40.50.720">
    <property type="entry name" value="NAD(P)-binding Rossmann-like Domain"/>
    <property type="match status" value="1"/>
</dbReference>
<sequence length="337" mass="35898">METIGIGLIGAGTMAEFFARTIGETDGVSIRAVCPAGDEDAAAFATRFDVPAVYDDYEALGADKSIDAVYVVSLNTQHAEHTIAMLRAGKHVLVEKPLAANARQATAMVEAARAADRLLLELYPAPFEPNIAALRAALPRIGQLRRAVLVKNQYSSAYDAFKAGKRPAAFDPAFGGGSILDLGFYPVSLAVHLFGAPQSVIARGLMLSSGVDGQGSIILGYDGFEVDCLHSKIAGSALVSELAGESEALTLDDIATPRRIDFLKRGASRRMEPVEDLTRERAGNHLAYGIDAFITLLRAGAHESEVHPLENTVITHKILDEARRQVGVRFPSDEAAG</sequence>
<dbReference type="RefSeq" id="WP_354434795.1">
    <property type="nucleotide sequence ID" value="NZ_JBEPLY010000010.1"/>
</dbReference>
<comment type="caution">
    <text evidence="3">The sequence shown here is derived from an EMBL/GenBank/DDBJ whole genome shotgun (WGS) entry which is preliminary data.</text>
</comment>
<dbReference type="PANTHER" id="PTHR43054">
    <property type="match status" value="1"/>
</dbReference>
<name>A0ABV2IDD0_9HYPH</name>
<dbReference type="InterPro" id="IPR000683">
    <property type="entry name" value="Gfo/Idh/MocA-like_OxRdtase_N"/>
</dbReference>
<dbReference type="InterPro" id="IPR036291">
    <property type="entry name" value="NAD(P)-bd_dom_sf"/>
</dbReference>
<organism evidence="3 4">
    <name type="scientific">Martelella mangrovi</name>
    <dbReference type="NCBI Taxonomy" id="1397477"/>
    <lineage>
        <taxon>Bacteria</taxon>
        <taxon>Pseudomonadati</taxon>
        <taxon>Pseudomonadota</taxon>
        <taxon>Alphaproteobacteria</taxon>
        <taxon>Hyphomicrobiales</taxon>
        <taxon>Aurantimonadaceae</taxon>
        <taxon>Martelella</taxon>
    </lineage>
</organism>
<protein>
    <submittedName>
        <fullName evidence="3">Dehydrogenase</fullName>
    </submittedName>
</protein>
<dbReference type="Gene3D" id="3.30.360.10">
    <property type="entry name" value="Dihydrodipicolinate Reductase, domain 2"/>
    <property type="match status" value="1"/>
</dbReference>
<gene>
    <name evidence="3" type="ORF">ABID12_002877</name>
</gene>